<proteinExistence type="predicted"/>
<sequence>MTDPAIHSIDAELRARVLIGIGQLLPRVLKREVPVPAENACLFDDLGLTSASTLELILELEENLDLQIDVEEIDQEDLRSVASLADFVAGHTVTED</sequence>
<name>A0ABN1WRS7_9ACTN</name>
<organism evidence="2 3">
    <name type="scientific">Kitasatospora nipponensis</name>
    <dbReference type="NCBI Taxonomy" id="258049"/>
    <lineage>
        <taxon>Bacteria</taxon>
        <taxon>Bacillati</taxon>
        <taxon>Actinomycetota</taxon>
        <taxon>Actinomycetes</taxon>
        <taxon>Kitasatosporales</taxon>
        <taxon>Streptomycetaceae</taxon>
        <taxon>Kitasatospora</taxon>
    </lineage>
</organism>
<reference evidence="2 3" key="1">
    <citation type="journal article" date="2019" name="Int. J. Syst. Evol. Microbiol.">
        <title>The Global Catalogue of Microorganisms (GCM) 10K type strain sequencing project: providing services to taxonomists for standard genome sequencing and annotation.</title>
        <authorList>
            <consortium name="The Broad Institute Genomics Platform"/>
            <consortium name="The Broad Institute Genome Sequencing Center for Infectious Disease"/>
            <person name="Wu L."/>
            <person name="Ma J."/>
        </authorList>
    </citation>
    <scope>NUCLEOTIDE SEQUENCE [LARGE SCALE GENOMIC DNA]</scope>
    <source>
        <strain evidence="2 3">JCM 13004</strain>
    </source>
</reference>
<keyword evidence="3" id="KW-1185">Reference proteome</keyword>
<evidence type="ECO:0000259" key="1">
    <source>
        <dbReference type="PROSITE" id="PS50075"/>
    </source>
</evidence>
<evidence type="ECO:0000313" key="3">
    <source>
        <dbReference type="Proteomes" id="UP001500037"/>
    </source>
</evidence>
<dbReference type="PROSITE" id="PS50075">
    <property type="entry name" value="CARRIER"/>
    <property type="match status" value="1"/>
</dbReference>
<dbReference type="Proteomes" id="UP001500037">
    <property type="component" value="Unassembled WGS sequence"/>
</dbReference>
<dbReference type="SUPFAM" id="SSF47336">
    <property type="entry name" value="ACP-like"/>
    <property type="match status" value="1"/>
</dbReference>
<feature type="domain" description="Carrier" evidence="1">
    <location>
        <begin position="12"/>
        <end position="92"/>
    </location>
</feature>
<accession>A0ABN1WRS7</accession>
<gene>
    <name evidence="2" type="ORF">GCM10009665_56400</name>
</gene>
<protein>
    <recommendedName>
        <fullName evidence="1">Carrier domain-containing protein</fullName>
    </recommendedName>
</protein>
<comment type="caution">
    <text evidence="2">The sequence shown here is derived from an EMBL/GenBank/DDBJ whole genome shotgun (WGS) entry which is preliminary data.</text>
</comment>
<dbReference type="InterPro" id="IPR009081">
    <property type="entry name" value="PP-bd_ACP"/>
</dbReference>
<dbReference type="Gene3D" id="1.10.1200.10">
    <property type="entry name" value="ACP-like"/>
    <property type="match status" value="1"/>
</dbReference>
<dbReference type="EMBL" id="BAAALF010000131">
    <property type="protein sequence ID" value="GAA1258968.1"/>
    <property type="molecule type" value="Genomic_DNA"/>
</dbReference>
<evidence type="ECO:0000313" key="2">
    <source>
        <dbReference type="EMBL" id="GAA1258968.1"/>
    </source>
</evidence>
<dbReference type="InterPro" id="IPR036736">
    <property type="entry name" value="ACP-like_sf"/>
</dbReference>
<dbReference type="Pfam" id="PF00550">
    <property type="entry name" value="PP-binding"/>
    <property type="match status" value="1"/>
</dbReference>
<dbReference type="RefSeq" id="WP_344444841.1">
    <property type="nucleotide sequence ID" value="NZ_BAAALF010000131.1"/>
</dbReference>